<comment type="caution">
    <text evidence="12">The sequence shown here is derived from an EMBL/GenBank/DDBJ whole genome shotgun (WGS) entry which is preliminary data.</text>
</comment>
<feature type="transmembrane region" description="Helical" evidence="10">
    <location>
        <begin position="170"/>
        <end position="194"/>
    </location>
</feature>
<dbReference type="PANTHER" id="PTHR30012:SF0">
    <property type="entry name" value="TYPE II SECRETION SYSTEM PROTEIN F-RELATED"/>
    <property type="match status" value="1"/>
</dbReference>
<dbReference type="InterPro" id="IPR042094">
    <property type="entry name" value="T2SS_GspF_sf"/>
</dbReference>
<evidence type="ECO:0000313" key="12">
    <source>
        <dbReference type="EMBL" id="GAA0333927.1"/>
    </source>
</evidence>
<dbReference type="EMBL" id="BAAADJ010000023">
    <property type="protein sequence ID" value="GAA0333927.1"/>
    <property type="molecule type" value="Genomic_DNA"/>
</dbReference>
<evidence type="ECO:0000256" key="10">
    <source>
        <dbReference type="SAM" id="Phobius"/>
    </source>
</evidence>
<sequence>MPVFRYQGRDRKGDKKSGKLKADHEKAALEKLREQGIAVLSIEELNGILYQEIEITQKKVKHQDFVMYIRQFSTLIQAGISIVEATHILAEQTDNKLLKQCLFDVEEKLKEGRSFTKAISEHPRIFPPMFIHLVRAGEVGGNMDEILERLAVYFEKQYDTRKKVKAAMTYPVFIAVVSVVVLAFLLATVVPTFASMFESFGADLPFITKLVLNSSQFFLKWWWVFVLVIVLIGAGIWYLIKKGEGQYYIDYVLLKIPVIGMILRKAAIARLTRTLSSLYATSVPILQSMEVVEKVVGNEVYIRALQDAKEALEKGQSMSNPLKEHWAFPSMVVQMISTGEKTGTMETVLGKVADFYEADVTHATEQLKALLEPVLITFLSIVVGVIVASIAIPMFSIFESIQ</sequence>
<gene>
    <name evidence="12" type="ORF">GCM10008967_25860</name>
</gene>
<feature type="transmembrane region" description="Helical" evidence="10">
    <location>
        <begin position="221"/>
        <end position="240"/>
    </location>
</feature>
<dbReference type="InterPro" id="IPR001992">
    <property type="entry name" value="T2SS_GspF/T4SS_PilC_CS"/>
</dbReference>
<feature type="region of interest" description="Disordered" evidence="9">
    <location>
        <begin position="1"/>
        <end position="20"/>
    </location>
</feature>
<evidence type="ECO:0000256" key="4">
    <source>
        <dbReference type="ARBA" id="ARBA00022475"/>
    </source>
</evidence>
<feature type="domain" description="Type II secretion system protein GspF" evidence="11">
    <location>
        <begin position="68"/>
        <end position="191"/>
    </location>
</feature>
<dbReference type="PANTHER" id="PTHR30012">
    <property type="entry name" value="GENERAL SECRETION PATHWAY PROTEIN"/>
    <property type="match status" value="1"/>
</dbReference>
<keyword evidence="6 10" id="KW-1133">Transmembrane helix</keyword>
<evidence type="ECO:0000259" key="11">
    <source>
        <dbReference type="Pfam" id="PF00482"/>
    </source>
</evidence>
<dbReference type="InterPro" id="IPR003004">
    <property type="entry name" value="GspF/PilC"/>
</dbReference>
<evidence type="ECO:0000256" key="5">
    <source>
        <dbReference type="ARBA" id="ARBA00022692"/>
    </source>
</evidence>
<name>A0ABP3G2U3_9BACI</name>
<comment type="similarity">
    <text evidence="2 8">Belongs to the GSP F family.</text>
</comment>
<feature type="compositionally biased region" description="Basic and acidic residues" evidence="9">
    <location>
        <begin position="7"/>
        <end position="20"/>
    </location>
</feature>
<evidence type="ECO:0000256" key="8">
    <source>
        <dbReference type="RuleBase" id="RU003923"/>
    </source>
</evidence>
<dbReference type="PRINTS" id="PR00812">
    <property type="entry name" value="BCTERIALGSPF"/>
</dbReference>
<dbReference type="PROSITE" id="PS00874">
    <property type="entry name" value="T2SP_F"/>
    <property type="match status" value="1"/>
</dbReference>
<keyword evidence="7 10" id="KW-0472">Membrane</keyword>
<dbReference type="Proteomes" id="UP001500782">
    <property type="component" value="Unassembled WGS sequence"/>
</dbReference>
<evidence type="ECO:0000313" key="13">
    <source>
        <dbReference type="Proteomes" id="UP001500782"/>
    </source>
</evidence>
<reference evidence="13" key="1">
    <citation type="journal article" date="2019" name="Int. J. Syst. Evol. Microbiol.">
        <title>The Global Catalogue of Microorganisms (GCM) 10K type strain sequencing project: providing services to taxonomists for standard genome sequencing and annotation.</title>
        <authorList>
            <consortium name="The Broad Institute Genomics Platform"/>
            <consortium name="The Broad Institute Genome Sequencing Center for Infectious Disease"/>
            <person name="Wu L."/>
            <person name="Ma J."/>
        </authorList>
    </citation>
    <scope>NUCLEOTIDE SEQUENCE [LARGE SCALE GENOMIC DNA]</scope>
    <source>
        <strain evidence="13">JCM 9731</strain>
    </source>
</reference>
<keyword evidence="5 8" id="KW-0812">Transmembrane</keyword>
<comment type="subcellular location">
    <subcellularLocation>
        <location evidence="1 8">Cell membrane</location>
        <topology evidence="1 8">Multi-pass membrane protein</topology>
    </subcellularLocation>
</comment>
<feature type="transmembrane region" description="Helical" evidence="10">
    <location>
        <begin position="374"/>
        <end position="398"/>
    </location>
</feature>
<dbReference type="Gene3D" id="1.20.81.30">
    <property type="entry name" value="Type II secretion system (T2SS), domain F"/>
    <property type="match status" value="2"/>
</dbReference>
<dbReference type="Pfam" id="PF00482">
    <property type="entry name" value="T2SSF"/>
    <property type="match status" value="2"/>
</dbReference>
<evidence type="ECO:0000256" key="3">
    <source>
        <dbReference type="ARBA" id="ARBA00022448"/>
    </source>
</evidence>
<evidence type="ECO:0000256" key="9">
    <source>
        <dbReference type="SAM" id="MobiDB-lite"/>
    </source>
</evidence>
<organism evidence="12 13">
    <name type="scientific">Bacillus carboniphilus</name>
    <dbReference type="NCBI Taxonomy" id="86663"/>
    <lineage>
        <taxon>Bacteria</taxon>
        <taxon>Bacillati</taxon>
        <taxon>Bacillota</taxon>
        <taxon>Bacilli</taxon>
        <taxon>Bacillales</taxon>
        <taxon>Bacillaceae</taxon>
        <taxon>Bacillus</taxon>
    </lineage>
</organism>
<keyword evidence="4" id="KW-1003">Cell membrane</keyword>
<evidence type="ECO:0000256" key="6">
    <source>
        <dbReference type="ARBA" id="ARBA00022989"/>
    </source>
</evidence>
<proteinExistence type="inferred from homology"/>
<evidence type="ECO:0000256" key="2">
    <source>
        <dbReference type="ARBA" id="ARBA00005745"/>
    </source>
</evidence>
<keyword evidence="3 8" id="KW-0813">Transport</keyword>
<accession>A0ABP3G2U3</accession>
<feature type="domain" description="Type II secretion system protein GspF" evidence="11">
    <location>
        <begin position="272"/>
        <end position="393"/>
    </location>
</feature>
<keyword evidence="13" id="KW-1185">Reference proteome</keyword>
<evidence type="ECO:0000256" key="1">
    <source>
        <dbReference type="ARBA" id="ARBA00004651"/>
    </source>
</evidence>
<dbReference type="RefSeq" id="WP_343799689.1">
    <property type="nucleotide sequence ID" value="NZ_BAAADJ010000023.1"/>
</dbReference>
<protein>
    <submittedName>
        <fullName evidence="12">Type II secretion system F family protein</fullName>
    </submittedName>
</protein>
<dbReference type="InterPro" id="IPR018076">
    <property type="entry name" value="T2SS_GspF_dom"/>
</dbReference>
<evidence type="ECO:0000256" key="7">
    <source>
        <dbReference type="ARBA" id="ARBA00023136"/>
    </source>
</evidence>